<dbReference type="PANTHER" id="PTHR30327">
    <property type="entry name" value="UNCHARACTERIZED PROTEIN YQGE"/>
    <property type="match status" value="1"/>
</dbReference>
<accession>A0A383EYI1</accession>
<organism evidence="1">
    <name type="scientific">marine metagenome</name>
    <dbReference type="NCBI Taxonomy" id="408172"/>
    <lineage>
        <taxon>unclassified sequences</taxon>
        <taxon>metagenomes</taxon>
        <taxon>ecological metagenomes</taxon>
    </lineage>
</organism>
<evidence type="ECO:0000313" key="1">
    <source>
        <dbReference type="EMBL" id="SVE61946.1"/>
    </source>
</evidence>
<proteinExistence type="inferred from homology"/>
<dbReference type="InterPro" id="IPR003774">
    <property type="entry name" value="AlgH-like"/>
</dbReference>
<dbReference type="PANTHER" id="PTHR30327:SF1">
    <property type="entry name" value="UPF0301 PROTEIN YQGE"/>
    <property type="match status" value="1"/>
</dbReference>
<protein>
    <submittedName>
        <fullName evidence="1">Uncharacterized protein</fullName>
    </submittedName>
</protein>
<dbReference type="Pfam" id="PF02622">
    <property type="entry name" value="DUF179"/>
    <property type="match status" value="1"/>
</dbReference>
<reference evidence="1" key="1">
    <citation type="submission" date="2018-05" db="EMBL/GenBank/DDBJ databases">
        <authorList>
            <person name="Lanie J.A."/>
            <person name="Ng W.-L."/>
            <person name="Kazmierczak K.M."/>
            <person name="Andrzejewski T.M."/>
            <person name="Davidsen T.M."/>
            <person name="Wayne K.J."/>
            <person name="Tettelin H."/>
            <person name="Glass J.I."/>
            <person name="Rusch D."/>
            <person name="Podicherti R."/>
            <person name="Tsui H.-C.T."/>
            <person name="Winkler M.E."/>
        </authorList>
    </citation>
    <scope>NUCLEOTIDE SEQUENCE</scope>
</reference>
<dbReference type="GO" id="GO:0005829">
    <property type="term" value="C:cytosol"/>
    <property type="evidence" value="ECO:0007669"/>
    <property type="project" value="TreeGrafter"/>
</dbReference>
<dbReference type="SUPFAM" id="SSF143456">
    <property type="entry name" value="VC0467-like"/>
    <property type="match status" value="1"/>
</dbReference>
<sequence length="186" mass="20493">MVEPFKSLRGQLLIDSGNLAGSFFSRTVVLLCQHSQEGAFGLTLNRSTEKTVGEMIVEDLPERICEQDLSIGGPVQAQAMSFLHSDDYLPDANVIPNLNLEHSLDELLELGGSFSVTQQVRIFAGYAGWGEGQLEDEMKRKAWVTHPASVDHVFAIPPGQLWRAVMIEMGGVHKLMADAPEDISWN</sequence>
<dbReference type="Gene3D" id="3.40.1740.10">
    <property type="entry name" value="VC0467-like"/>
    <property type="match status" value="1"/>
</dbReference>
<dbReference type="HAMAP" id="MF_00758">
    <property type="entry name" value="UPF0301"/>
    <property type="match status" value="1"/>
</dbReference>
<dbReference type="AlphaFoldDB" id="A0A383EYI1"/>
<name>A0A383EYI1_9ZZZZ</name>
<dbReference type="EMBL" id="UINC01230004">
    <property type="protein sequence ID" value="SVE61946.1"/>
    <property type="molecule type" value="Genomic_DNA"/>
</dbReference>
<gene>
    <name evidence="1" type="ORF">METZ01_LOCUS514800</name>
</gene>